<dbReference type="OrthoDB" id="10261563at2759"/>
<comment type="caution">
    <text evidence="3">The sequence shown here is derived from an EMBL/GenBank/DDBJ whole genome shotgun (WGS) entry which is preliminary data.</text>
</comment>
<accession>A0A196S6F9</accession>
<dbReference type="Pfam" id="PF10180">
    <property type="entry name" value="WKF"/>
    <property type="match status" value="1"/>
</dbReference>
<dbReference type="InterPro" id="IPR019327">
    <property type="entry name" value="WKF"/>
</dbReference>
<evidence type="ECO:0000259" key="2">
    <source>
        <dbReference type="Pfam" id="PF10180"/>
    </source>
</evidence>
<evidence type="ECO:0000313" key="3">
    <source>
        <dbReference type="EMBL" id="OAO12650.1"/>
    </source>
</evidence>
<proteinExistence type="predicted"/>
<organism evidence="3 4">
    <name type="scientific">Blastocystis sp. subtype 1 (strain ATCC 50177 / NandII)</name>
    <dbReference type="NCBI Taxonomy" id="478820"/>
    <lineage>
        <taxon>Eukaryota</taxon>
        <taxon>Sar</taxon>
        <taxon>Stramenopiles</taxon>
        <taxon>Bigyra</taxon>
        <taxon>Opalozoa</taxon>
        <taxon>Opalinata</taxon>
        <taxon>Blastocystidae</taxon>
        <taxon>Blastocystis</taxon>
    </lineage>
</organism>
<feature type="compositionally biased region" description="Basic and acidic residues" evidence="1">
    <location>
        <begin position="33"/>
        <end position="49"/>
    </location>
</feature>
<dbReference type="EMBL" id="LXWW01000528">
    <property type="protein sequence ID" value="OAO12650.1"/>
    <property type="molecule type" value="Genomic_DNA"/>
</dbReference>
<feature type="region of interest" description="Disordered" evidence="1">
    <location>
        <begin position="28"/>
        <end position="64"/>
    </location>
</feature>
<dbReference type="PANTHER" id="PTHR22306">
    <property type="entry name" value="CHROMOSOME 7 OPEN READING FRAME 50"/>
    <property type="match status" value="1"/>
</dbReference>
<dbReference type="PANTHER" id="PTHR22306:SF2">
    <property type="entry name" value="CHROMOSOME 7 OPEN READING FRAME 50"/>
    <property type="match status" value="1"/>
</dbReference>
<keyword evidence="4" id="KW-1185">Reference proteome</keyword>
<evidence type="ECO:0000256" key="1">
    <source>
        <dbReference type="SAM" id="MobiDB-lite"/>
    </source>
</evidence>
<feature type="domain" description="WKF" evidence="2">
    <location>
        <begin position="72"/>
        <end position="113"/>
    </location>
</feature>
<gene>
    <name evidence="3" type="ORF">AV274_5646</name>
</gene>
<protein>
    <recommendedName>
        <fullName evidence="2">WKF domain-containing protein</fullName>
    </recommendedName>
</protein>
<sequence length="146" mass="16968">MEETTSRKRNREKGTEKALSQYHKYISKHQKMWKKEKGKEEEKKEEEPKVAAAETEPAVEKEEVKESVEKPEWIVAHMYDASLIPKEDFKTVLLYLEGMKGMGRATLREEAARIAKETVVTDKKDKKSVLDRIKKTRAEAIVKVFS</sequence>
<dbReference type="Proteomes" id="UP000078348">
    <property type="component" value="Unassembled WGS sequence"/>
</dbReference>
<name>A0A196S6F9_BLAHN</name>
<reference evidence="3 4" key="1">
    <citation type="submission" date="2016-05" db="EMBL/GenBank/DDBJ databases">
        <title>Nuclear genome of Blastocystis sp. subtype 1 NandII.</title>
        <authorList>
            <person name="Gentekaki E."/>
            <person name="Curtis B."/>
            <person name="Stairs C."/>
            <person name="Eme L."/>
            <person name="Herman E."/>
            <person name="Klimes V."/>
            <person name="Arias M.C."/>
            <person name="Elias M."/>
            <person name="Hilliou F."/>
            <person name="Klute M."/>
            <person name="Malik S.-B."/>
            <person name="Pightling A."/>
            <person name="Rachubinski R."/>
            <person name="Salas D."/>
            <person name="Schlacht A."/>
            <person name="Suga H."/>
            <person name="Archibald J."/>
            <person name="Ball S.G."/>
            <person name="Clark G."/>
            <person name="Dacks J."/>
            <person name="Van Der Giezen M."/>
            <person name="Tsaousis A."/>
            <person name="Roger A."/>
        </authorList>
    </citation>
    <scope>NUCLEOTIDE SEQUENCE [LARGE SCALE GENOMIC DNA]</scope>
    <source>
        <strain evidence="4">ATCC 50177 / NandII</strain>
    </source>
</reference>
<dbReference type="AlphaFoldDB" id="A0A196S6F9"/>
<evidence type="ECO:0000313" key="4">
    <source>
        <dbReference type="Proteomes" id="UP000078348"/>
    </source>
</evidence>